<dbReference type="PANTHER" id="PTHR35908:SF1">
    <property type="entry name" value="CONSERVED PROTEIN"/>
    <property type="match status" value="1"/>
</dbReference>
<dbReference type="Pfam" id="PF18029">
    <property type="entry name" value="Glyoxalase_6"/>
    <property type="match status" value="1"/>
</dbReference>
<comment type="caution">
    <text evidence="2">The sequence shown here is derived from an EMBL/GenBank/DDBJ whole genome shotgun (WGS) entry which is preliminary data.</text>
</comment>
<evidence type="ECO:0000313" key="3">
    <source>
        <dbReference type="Proteomes" id="UP001501358"/>
    </source>
</evidence>
<proteinExistence type="predicted"/>
<name>A0ABP5YSN9_9ACTN</name>
<keyword evidence="3" id="KW-1185">Reference proteome</keyword>
<dbReference type="PROSITE" id="PS51819">
    <property type="entry name" value="VOC"/>
    <property type="match status" value="1"/>
</dbReference>
<organism evidence="2 3">
    <name type="scientific">Streptomyces thermolineatus</name>
    <dbReference type="NCBI Taxonomy" id="44033"/>
    <lineage>
        <taxon>Bacteria</taxon>
        <taxon>Bacillati</taxon>
        <taxon>Actinomycetota</taxon>
        <taxon>Actinomycetes</taxon>
        <taxon>Kitasatosporales</taxon>
        <taxon>Streptomycetaceae</taxon>
        <taxon>Streptomyces</taxon>
    </lineage>
</organism>
<dbReference type="RefSeq" id="WP_344383152.1">
    <property type="nucleotide sequence ID" value="NZ_BAAATA010000010.1"/>
</dbReference>
<dbReference type="InterPro" id="IPR029068">
    <property type="entry name" value="Glyas_Bleomycin-R_OHBP_Dase"/>
</dbReference>
<dbReference type="Proteomes" id="UP001501358">
    <property type="component" value="Unassembled WGS sequence"/>
</dbReference>
<evidence type="ECO:0000313" key="2">
    <source>
        <dbReference type="EMBL" id="GAA2486381.1"/>
    </source>
</evidence>
<dbReference type="Gene3D" id="3.10.180.10">
    <property type="entry name" value="2,3-Dihydroxybiphenyl 1,2-Dioxygenase, domain 1"/>
    <property type="match status" value="1"/>
</dbReference>
<sequence>MTSRFTELTVDCQDPEGLAAFWCKVLGFEVIDRSEGKVEIGSWVPTVEEVRARQMPPTLLFVRVPEGRTAKNRLHLDVSPVDGSTEDEVARLLGLGATRTDVGQGAGRSWVVMADPEGNEFCVLRTLAPQNRSVS</sequence>
<dbReference type="EMBL" id="BAAATA010000010">
    <property type="protein sequence ID" value="GAA2486381.1"/>
    <property type="molecule type" value="Genomic_DNA"/>
</dbReference>
<protein>
    <submittedName>
        <fullName evidence="2">VOC family protein</fullName>
    </submittedName>
</protein>
<dbReference type="InterPro" id="IPR037523">
    <property type="entry name" value="VOC_core"/>
</dbReference>
<reference evidence="3" key="1">
    <citation type="journal article" date="2019" name="Int. J. Syst. Evol. Microbiol.">
        <title>The Global Catalogue of Microorganisms (GCM) 10K type strain sequencing project: providing services to taxonomists for standard genome sequencing and annotation.</title>
        <authorList>
            <consortium name="The Broad Institute Genomics Platform"/>
            <consortium name="The Broad Institute Genome Sequencing Center for Infectious Disease"/>
            <person name="Wu L."/>
            <person name="Ma J."/>
        </authorList>
    </citation>
    <scope>NUCLEOTIDE SEQUENCE [LARGE SCALE GENOMIC DNA]</scope>
    <source>
        <strain evidence="3">JCM 6307</strain>
    </source>
</reference>
<dbReference type="InterPro" id="IPR041581">
    <property type="entry name" value="Glyoxalase_6"/>
</dbReference>
<feature type="domain" description="VOC" evidence="1">
    <location>
        <begin position="4"/>
        <end position="126"/>
    </location>
</feature>
<accession>A0ABP5YSN9</accession>
<evidence type="ECO:0000259" key="1">
    <source>
        <dbReference type="PROSITE" id="PS51819"/>
    </source>
</evidence>
<dbReference type="CDD" id="cd06587">
    <property type="entry name" value="VOC"/>
    <property type="match status" value="1"/>
</dbReference>
<dbReference type="SUPFAM" id="SSF54593">
    <property type="entry name" value="Glyoxalase/Bleomycin resistance protein/Dihydroxybiphenyl dioxygenase"/>
    <property type="match status" value="1"/>
</dbReference>
<gene>
    <name evidence="2" type="ORF">GCM10010406_23200</name>
</gene>
<dbReference type="PANTHER" id="PTHR35908">
    <property type="entry name" value="HYPOTHETICAL FUSION PROTEIN"/>
    <property type="match status" value="1"/>
</dbReference>